<proteinExistence type="predicted"/>
<dbReference type="RefSeq" id="WP_263048402.1">
    <property type="nucleotide sequence ID" value="NZ_CP106738.1"/>
</dbReference>
<evidence type="ECO:0000313" key="3">
    <source>
        <dbReference type="Proteomes" id="UP001064087"/>
    </source>
</evidence>
<keyword evidence="1" id="KW-0732">Signal</keyword>
<keyword evidence="3" id="KW-1185">Reference proteome</keyword>
<sequence length="235" mass="24857">MMRVVVMTALVASLAAPAHAVDAARMDALLDVARAQGCVIADLEATLKAEGFTDEVEASAIIGKLEDEQKASRVGPSLLVRGDACMQGSGPTELERFMAVMGRGDNCAQPVDGLNYKMEGYGLTPAQVGLLREELEGNGEATLSADGESLQIEAAQCAAAQDLARSITPDPEQAFLAFMASHDCRMGKRDQNLEIANAGLDPVATDIVIEKLVSEGAAIYYGPDESLIVFNEHCR</sequence>
<protein>
    <submittedName>
        <fullName evidence="2">Uncharacterized protein</fullName>
    </submittedName>
</protein>
<organism evidence="2 3">
    <name type="scientific">Roseovarius pelagicus</name>
    <dbReference type="NCBI Taxonomy" id="2980108"/>
    <lineage>
        <taxon>Bacteria</taxon>
        <taxon>Pseudomonadati</taxon>
        <taxon>Pseudomonadota</taxon>
        <taxon>Alphaproteobacteria</taxon>
        <taxon>Rhodobacterales</taxon>
        <taxon>Roseobacteraceae</taxon>
        <taxon>Roseovarius</taxon>
    </lineage>
</organism>
<evidence type="ECO:0000256" key="1">
    <source>
        <dbReference type="SAM" id="SignalP"/>
    </source>
</evidence>
<feature type="chain" id="PRO_5047509106" evidence="1">
    <location>
        <begin position="21"/>
        <end position="235"/>
    </location>
</feature>
<dbReference type="EMBL" id="CP106738">
    <property type="protein sequence ID" value="UXX83974.1"/>
    <property type="molecule type" value="Genomic_DNA"/>
</dbReference>
<reference evidence="2" key="1">
    <citation type="submission" date="2022-10" db="EMBL/GenBank/DDBJ databases">
        <title>Roseovarius pelagicus sp. nov., isolated from Arctic seawater.</title>
        <authorList>
            <person name="Hong Y.W."/>
            <person name="Hwang C.Y."/>
        </authorList>
    </citation>
    <scope>NUCLEOTIDE SEQUENCE</scope>
    <source>
        <strain evidence="2">HL-MP18</strain>
    </source>
</reference>
<gene>
    <name evidence="2" type="ORF">N7U68_04780</name>
</gene>
<name>A0ABY6DD56_9RHOB</name>
<dbReference type="Proteomes" id="UP001064087">
    <property type="component" value="Chromosome"/>
</dbReference>
<accession>A0ABY6DD56</accession>
<evidence type="ECO:0000313" key="2">
    <source>
        <dbReference type="EMBL" id="UXX83974.1"/>
    </source>
</evidence>
<feature type="signal peptide" evidence="1">
    <location>
        <begin position="1"/>
        <end position="20"/>
    </location>
</feature>